<dbReference type="AlphaFoldDB" id="A0A6N7Q2F8"/>
<feature type="region of interest" description="Disordered" evidence="1">
    <location>
        <begin position="81"/>
        <end position="103"/>
    </location>
</feature>
<dbReference type="OrthoDB" id="5524863at2"/>
<dbReference type="RefSeq" id="WP_153823593.1">
    <property type="nucleotide sequence ID" value="NZ_WJIE01000013.1"/>
</dbReference>
<dbReference type="EMBL" id="WJIE01000013">
    <property type="protein sequence ID" value="MRG96795.1"/>
    <property type="molecule type" value="Genomic_DNA"/>
</dbReference>
<feature type="compositionally biased region" description="Low complexity" evidence="1">
    <location>
        <begin position="92"/>
        <end position="103"/>
    </location>
</feature>
<comment type="caution">
    <text evidence="2">The sequence shown here is derived from an EMBL/GenBank/DDBJ whole genome shotgun (WGS) entry which is preliminary data.</text>
</comment>
<sequence>MLDATERKTLAWSAFIAGVLCLIPGEQLHHALKGPRPVDYVVQFLRDGLLRDRLLAHHATHIAWAICAALVAHHLWRSRKEEAAEAEREPGSAEPGSSGSVGG</sequence>
<dbReference type="Proteomes" id="UP000440224">
    <property type="component" value="Unassembled WGS sequence"/>
</dbReference>
<evidence type="ECO:0000256" key="1">
    <source>
        <dbReference type="SAM" id="MobiDB-lite"/>
    </source>
</evidence>
<protein>
    <submittedName>
        <fullName evidence="2">Uncharacterized protein</fullName>
    </submittedName>
</protein>
<evidence type="ECO:0000313" key="3">
    <source>
        <dbReference type="Proteomes" id="UP000440224"/>
    </source>
</evidence>
<organism evidence="2 3">
    <name type="scientific">Polyangium spumosum</name>
    <dbReference type="NCBI Taxonomy" id="889282"/>
    <lineage>
        <taxon>Bacteria</taxon>
        <taxon>Pseudomonadati</taxon>
        <taxon>Myxococcota</taxon>
        <taxon>Polyangia</taxon>
        <taxon>Polyangiales</taxon>
        <taxon>Polyangiaceae</taxon>
        <taxon>Polyangium</taxon>
    </lineage>
</organism>
<reference evidence="2 3" key="1">
    <citation type="submission" date="2019-10" db="EMBL/GenBank/DDBJ databases">
        <title>A soil myxobacterium in the family Polyangiaceae.</title>
        <authorList>
            <person name="Li Y."/>
            <person name="Wang J."/>
        </authorList>
    </citation>
    <scope>NUCLEOTIDE SEQUENCE [LARGE SCALE GENOMIC DNA]</scope>
    <source>
        <strain evidence="2 3">DSM 14734</strain>
    </source>
</reference>
<evidence type="ECO:0000313" key="2">
    <source>
        <dbReference type="EMBL" id="MRG96795.1"/>
    </source>
</evidence>
<keyword evidence="3" id="KW-1185">Reference proteome</keyword>
<proteinExistence type="predicted"/>
<feature type="compositionally biased region" description="Basic and acidic residues" evidence="1">
    <location>
        <begin position="81"/>
        <end position="91"/>
    </location>
</feature>
<accession>A0A6N7Q2F8</accession>
<name>A0A6N7Q2F8_9BACT</name>
<gene>
    <name evidence="2" type="ORF">GF068_33455</name>
</gene>